<dbReference type="AlphaFoldDB" id="A0A212F3Y2"/>
<accession>A0A212F3Y2</accession>
<sequence length="82" mass="8500">MCGGGEGARDKASSFQQTSYLFSLACDMKGRDSSHASRCSEKCITMNSRLGLHVMGSGIESHPLIGGGGAPCSAHVLARTPK</sequence>
<evidence type="ECO:0000313" key="2">
    <source>
        <dbReference type="Proteomes" id="UP000007151"/>
    </source>
</evidence>
<reference evidence="1 2" key="1">
    <citation type="journal article" date="2011" name="Cell">
        <title>The monarch butterfly genome yields insights into long-distance migration.</title>
        <authorList>
            <person name="Zhan S."/>
            <person name="Merlin C."/>
            <person name="Boore J.L."/>
            <person name="Reppert S.M."/>
        </authorList>
    </citation>
    <scope>NUCLEOTIDE SEQUENCE [LARGE SCALE GENOMIC DNA]</scope>
    <source>
        <strain evidence="1">F-2</strain>
    </source>
</reference>
<keyword evidence="2" id="KW-1185">Reference proteome</keyword>
<dbReference type="Proteomes" id="UP000007151">
    <property type="component" value="Unassembled WGS sequence"/>
</dbReference>
<protein>
    <submittedName>
        <fullName evidence="1">Uncharacterized protein</fullName>
    </submittedName>
</protein>
<dbReference type="InParanoid" id="A0A212F3Y2"/>
<gene>
    <name evidence="1" type="ORF">KGM_204402</name>
</gene>
<evidence type="ECO:0000313" key="1">
    <source>
        <dbReference type="EMBL" id="OWR48445.1"/>
    </source>
</evidence>
<dbReference type="KEGG" id="dpl:KGM_204402"/>
<comment type="caution">
    <text evidence="1">The sequence shown here is derived from an EMBL/GenBank/DDBJ whole genome shotgun (WGS) entry which is preliminary data.</text>
</comment>
<dbReference type="EMBL" id="AGBW02010474">
    <property type="protein sequence ID" value="OWR48445.1"/>
    <property type="molecule type" value="Genomic_DNA"/>
</dbReference>
<organism evidence="1 2">
    <name type="scientific">Danaus plexippus plexippus</name>
    <dbReference type="NCBI Taxonomy" id="278856"/>
    <lineage>
        <taxon>Eukaryota</taxon>
        <taxon>Metazoa</taxon>
        <taxon>Ecdysozoa</taxon>
        <taxon>Arthropoda</taxon>
        <taxon>Hexapoda</taxon>
        <taxon>Insecta</taxon>
        <taxon>Pterygota</taxon>
        <taxon>Neoptera</taxon>
        <taxon>Endopterygota</taxon>
        <taxon>Lepidoptera</taxon>
        <taxon>Glossata</taxon>
        <taxon>Ditrysia</taxon>
        <taxon>Papilionoidea</taxon>
        <taxon>Nymphalidae</taxon>
        <taxon>Danainae</taxon>
        <taxon>Danaini</taxon>
        <taxon>Danaina</taxon>
        <taxon>Danaus</taxon>
        <taxon>Danaus</taxon>
    </lineage>
</organism>
<proteinExistence type="predicted"/>
<name>A0A212F3Y2_DANPL</name>